<evidence type="ECO:0000313" key="3">
    <source>
        <dbReference type="Proteomes" id="UP000823775"/>
    </source>
</evidence>
<accession>A0ABS8RGX7</accession>
<protein>
    <submittedName>
        <fullName evidence="2">Uncharacterized protein</fullName>
    </submittedName>
</protein>
<sequence length="211" mass="22935">MPLEVTRDDKNKKFKRDLVGVASIKKDCRVVENDLQPSRALVEFGVVGGDATTSNFGVSGGDGGYSPNVGDDFDGVDGGGGGEGFSPINEKVRCPTETPFTRGESSNVGAGTSKEPSYFFKCLKCTEKIDSLILKVQSLEDTVKILISKRVSSHHPRFSDPYTPDVVKRRSRVNGRRNGRQISKALTSAKIKVKNTPRVMASDQIEQELVP</sequence>
<organism evidence="2 3">
    <name type="scientific">Datura stramonium</name>
    <name type="common">Jimsonweed</name>
    <name type="synonym">Common thornapple</name>
    <dbReference type="NCBI Taxonomy" id="4076"/>
    <lineage>
        <taxon>Eukaryota</taxon>
        <taxon>Viridiplantae</taxon>
        <taxon>Streptophyta</taxon>
        <taxon>Embryophyta</taxon>
        <taxon>Tracheophyta</taxon>
        <taxon>Spermatophyta</taxon>
        <taxon>Magnoliopsida</taxon>
        <taxon>eudicotyledons</taxon>
        <taxon>Gunneridae</taxon>
        <taxon>Pentapetalae</taxon>
        <taxon>asterids</taxon>
        <taxon>lamiids</taxon>
        <taxon>Solanales</taxon>
        <taxon>Solanaceae</taxon>
        <taxon>Solanoideae</taxon>
        <taxon>Datureae</taxon>
        <taxon>Datura</taxon>
    </lineage>
</organism>
<proteinExistence type="predicted"/>
<comment type="caution">
    <text evidence="2">The sequence shown here is derived from an EMBL/GenBank/DDBJ whole genome shotgun (WGS) entry which is preliminary data.</text>
</comment>
<evidence type="ECO:0000313" key="2">
    <source>
        <dbReference type="EMBL" id="MCD7445919.1"/>
    </source>
</evidence>
<gene>
    <name evidence="2" type="ORF">HAX54_024619</name>
</gene>
<feature type="region of interest" description="Disordered" evidence="1">
    <location>
        <begin position="84"/>
        <end position="110"/>
    </location>
</feature>
<name>A0ABS8RGX7_DATST</name>
<keyword evidence="3" id="KW-1185">Reference proteome</keyword>
<reference evidence="2 3" key="1">
    <citation type="journal article" date="2021" name="BMC Genomics">
        <title>Datura genome reveals duplications of psychoactive alkaloid biosynthetic genes and high mutation rate following tissue culture.</title>
        <authorList>
            <person name="Rajewski A."/>
            <person name="Carter-House D."/>
            <person name="Stajich J."/>
            <person name="Litt A."/>
        </authorList>
    </citation>
    <scope>NUCLEOTIDE SEQUENCE [LARGE SCALE GENOMIC DNA]</scope>
    <source>
        <strain evidence="2">AR-01</strain>
    </source>
</reference>
<dbReference type="EMBL" id="JACEIK010000003">
    <property type="protein sequence ID" value="MCD7445919.1"/>
    <property type="molecule type" value="Genomic_DNA"/>
</dbReference>
<dbReference type="Proteomes" id="UP000823775">
    <property type="component" value="Unassembled WGS sequence"/>
</dbReference>
<evidence type="ECO:0000256" key="1">
    <source>
        <dbReference type="SAM" id="MobiDB-lite"/>
    </source>
</evidence>